<comment type="caution">
    <text evidence="13">The sequence shown here is derived from an EMBL/GenBank/DDBJ whole genome shotgun (WGS) entry which is preliminary data.</text>
</comment>
<name>A0A4Q0STD7_9BACT</name>
<keyword evidence="3 11" id="KW-0645">Protease</keyword>
<keyword evidence="6 11" id="KW-0378">Hydrolase</keyword>
<evidence type="ECO:0000256" key="10">
    <source>
        <dbReference type="ARBA" id="ARBA00023136"/>
    </source>
</evidence>
<evidence type="ECO:0000256" key="6">
    <source>
        <dbReference type="ARBA" id="ARBA00022801"/>
    </source>
</evidence>
<evidence type="ECO:0000256" key="11">
    <source>
        <dbReference type="RuleBase" id="RU003983"/>
    </source>
</evidence>
<sequence length="332" mass="36010">MSKLQTLDPTLDVSLDFATFARERDRNLSAHTGPGGVADYAYGLDYSLRQKIASIGAARQFVRSIAAATEPIQKHIHAMEMVAVGPRQFPHLHAIGENCARRLGIGIPRIYIMASPELSAYTIATDDVAPMLVLSSELVEKLTEPELLFVVGHECGHVHNLHGAYNTAVQNLTNPLARLICQKMVGLGVAYDVISTLGQARLVTGVVAGALRMFFLSWSRAAEVTCDRAGLICCGDFPIAQTALASLATGGAASLRGINVDAYTDQLNQTRESPVRFLEWFATHPVLPKRIEALKVFTQCDLLYQWRPDLGRPSELKSKAETDSIAAGLLGN</sequence>
<organism evidence="13 14">
    <name type="scientific">Granulicella sibirica</name>
    <dbReference type="NCBI Taxonomy" id="2479048"/>
    <lineage>
        <taxon>Bacteria</taxon>
        <taxon>Pseudomonadati</taxon>
        <taxon>Acidobacteriota</taxon>
        <taxon>Terriglobia</taxon>
        <taxon>Terriglobales</taxon>
        <taxon>Acidobacteriaceae</taxon>
        <taxon>Granulicella</taxon>
    </lineage>
</organism>
<evidence type="ECO:0000256" key="3">
    <source>
        <dbReference type="ARBA" id="ARBA00022670"/>
    </source>
</evidence>
<dbReference type="GO" id="GO:0004222">
    <property type="term" value="F:metalloendopeptidase activity"/>
    <property type="evidence" value="ECO:0007669"/>
    <property type="project" value="InterPro"/>
</dbReference>
<keyword evidence="2" id="KW-1003">Cell membrane</keyword>
<comment type="subcellular location">
    <subcellularLocation>
        <location evidence="1">Cell membrane</location>
        <topology evidence="1">Multi-pass membrane protein</topology>
    </subcellularLocation>
</comment>
<dbReference type="GO" id="GO:0046872">
    <property type="term" value="F:metal ion binding"/>
    <property type="evidence" value="ECO:0007669"/>
    <property type="project" value="UniProtKB-KW"/>
</dbReference>
<accession>A0A4Q0STD7</accession>
<evidence type="ECO:0000313" key="13">
    <source>
        <dbReference type="EMBL" id="RXH54215.1"/>
    </source>
</evidence>
<keyword evidence="5" id="KW-0479">Metal-binding</keyword>
<dbReference type="AlphaFoldDB" id="A0A4Q0STD7"/>
<dbReference type="InterPro" id="IPR050083">
    <property type="entry name" value="HtpX_protease"/>
</dbReference>
<evidence type="ECO:0000313" key="14">
    <source>
        <dbReference type="Proteomes" id="UP000289437"/>
    </source>
</evidence>
<keyword evidence="14" id="KW-1185">Reference proteome</keyword>
<keyword evidence="9 11" id="KW-0482">Metalloprotease</keyword>
<comment type="cofactor">
    <cofactor evidence="11">
        <name>Zn(2+)</name>
        <dbReference type="ChEBI" id="CHEBI:29105"/>
    </cofactor>
    <text evidence="11">Binds 1 zinc ion per subunit.</text>
</comment>
<dbReference type="RefSeq" id="WP_161571132.1">
    <property type="nucleotide sequence ID" value="NZ_RDSM01000005.1"/>
</dbReference>
<evidence type="ECO:0000256" key="1">
    <source>
        <dbReference type="ARBA" id="ARBA00004651"/>
    </source>
</evidence>
<evidence type="ECO:0000256" key="5">
    <source>
        <dbReference type="ARBA" id="ARBA00022723"/>
    </source>
</evidence>
<dbReference type="OrthoDB" id="15218at2"/>
<dbReference type="PANTHER" id="PTHR43221:SF1">
    <property type="entry name" value="PROTEASE HTPX"/>
    <property type="match status" value="1"/>
</dbReference>
<keyword evidence="7 11" id="KW-0862">Zinc</keyword>
<dbReference type="Gene3D" id="3.30.2010.10">
    <property type="entry name" value="Metalloproteases ('zincins'), catalytic domain"/>
    <property type="match status" value="1"/>
</dbReference>
<proteinExistence type="inferred from homology"/>
<dbReference type="InterPro" id="IPR001915">
    <property type="entry name" value="Peptidase_M48"/>
</dbReference>
<evidence type="ECO:0000256" key="9">
    <source>
        <dbReference type="ARBA" id="ARBA00023049"/>
    </source>
</evidence>
<evidence type="ECO:0000259" key="12">
    <source>
        <dbReference type="Pfam" id="PF01435"/>
    </source>
</evidence>
<dbReference type="CDD" id="cd07325">
    <property type="entry name" value="M48_Ste24p_like"/>
    <property type="match status" value="1"/>
</dbReference>
<evidence type="ECO:0000256" key="8">
    <source>
        <dbReference type="ARBA" id="ARBA00022989"/>
    </source>
</evidence>
<protein>
    <submittedName>
        <fullName evidence="13">Zn-dependent protease with chaperone function</fullName>
    </submittedName>
</protein>
<dbReference type="EMBL" id="RDSM01000005">
    <property type="protein sequence ID" value="RXH54215.1"/>
    <property type="molecule type" value="Genomic_DNA"/>
</dbReference>
<dbReference type="GO" id="GO:0005886">
    <property type="term" value="C:plasma membrane"/>
    <property type="evidence" value="ECO:0007669"/>
    <property type="project" value="UniProtKB-SubCell"/>
</dbReference>
<dbReference type="GO" id="GO:0006508">
    <property type="term" value="P:proteolysis"/>
    <property type="evidence" value="ECO:0007669"/>
    <property type="project" value="UniProtKB-KW"/>
</dbReference>
<gene>
    <name evidence="13" type="ORF">GRAN_4866</name>
</gene>
<dbReference type="Pfam" id="PF01435">
    <property type="entry name" value="Peptidase_M48"/>
    <property type="match status" value="1"/>
</dbReference>
<dbReference type="PANTHER" id="PTHR43221">
    <property type="entry name" value="PROTEASE HTPX"/>
    <property type="match status" value="1"/>
</dbReference>
<keyword evidence="10" id="KW-0472">Membrane</keyword>
<keyword evidence="8" id="KW-1133">Transmembrane helix</keyword>
<comment type="similarity">
    <text evidence="11">Belongs to the peptidase M48 family.</text>
</comment>
<keyword evidence="4" id="KW-0812">Transmembrane</keyword>
<reference evidence="14" key="2">
    <citation type="submission" date="2019-02" db="EMBL/GenBank/DDBJ databases">
        <title>Granulicella sibirica sp. nov., a psychrotolerant acidobacterium isolated from an organic soil layer in forested tundra, West Siberia.</title>
        <authorList>
            <person name="Oshkin I.Y."/>
            <person name="Kulichevskaya I.S."/>
            <person name="Rijpstra W.I.C."/>
            <person name="Sinninghe Damste J.S."/>
            <person name="Rakitin A.L."/>
            <person name="Ravin N.V."/>
            <person name="Dedysh S.N."/>
        </authorList>
    </citation>
    <scope>NUCLEOTIDE SEQUENCE [LARGE SCALE GENOMIC DNA]</scope>
    <source>
        <strain evidence="14">AF10</strain>
    </source>
</reference>
<evidence type="ECO:0000256" key="2">
    <source>
        <dbReference type="ARBA" id="ARBA00022475"/>
    </source>
</evidence>
<evidence type="ECO:0000256" key="4">
    <source>
        <dbReference type="ARBA" id="ARBA00022692"/>
    </source>
</evidence>
<evidence type="ECO:0000256" key="7">
    <source>
        <dbReference type="ARBA" id="ARBA00022833"/>
    </source>
</evidence>
<dbReference type="Proteomes" id="UP000289437">
    <property type="component" value="Unassembled WGS sequence"/>
</dbReference>
<reference evidence="13 14" key="1">
    <citation type="submission" date="2018-11" db="EMBL/GenBank/DDBJ databases">
        <authorList>
            <person name="Mardanov A.V."/>
            <person name="Ravin N.V."/>
            <person name="Dedysh S.N."/>
        </authorList>
    </citation>
    <scope>NUCLEOTIDE SEQUENCE [LARGE SCALE GENOMIC DNA]</scope>
    <source>
        <strain evidence="13 14">AF10</strain>
    </source>
</reference>
<feature type="domain" description="Peptidase M48" evidence="12">
    <location>
        <begin position="86"/>
        <end position="295"/>
    </location>
</feature>